<feature type="region of interest" description="Disordered" evidence="1">
    <location>
        <begin position="139"/>
        <end position="164"/>
    </location>
</feature>
<feature type="domain" description="Glycosyl transferase family 28 C-terminal" evidence="3">
    <location>
        <begin position="558"/>
        <end position="696"/>
    </location>
</feature>
<dbReference type="KEGG" id="daur:Daura_16760"/>
<dbReference type="InterPro" id="IPR029058">
    <property type="entry name" value="AB_hydrolase_fold"/>
</dbReference>
<evidence type="ECO:0000313" key="5">
    <source>
        <dbReference type="Proteomes" id="UP001058003"/>
    </source>
</evidence>
<dbReference type="EMBL" id="CP073767">
    <property type="protein sequence ID" value="UWZ57664.1"/>
    <property type="molecule type" value="Genomic_DNA"/>
</dbReference>
<dbReference type="Pfam" id="PF00561">
    <property type="entry name" value="Abhydrolase_1"/>
    <property type="match status" value="1"/>
</dbReference>
<dbReference type="Proteomes" id="UP001058003">
    <property type="component" value="Chromosome"/>
</dbReference>
<protein>
    <submittedName>
        <fullName evidence="4">Alpha/beta fold hydrolase</fullName>
    </submittedName>
</protein>
<dbReference type="Gene3D" id="3.40.50.1820">
    <property type="entry name" value="alpha/beta hydrolase"/>
    <property type="match status" value="1"/>
</dbReference>
<keyword evidence="5" id="KW-1185">Reference proteome</keyword>
<reference evidence="4" key="1">
    <citation type="submission" date="2021-04" db="EMBL/GenBank/DDBJ databases">
        <title>Dactylosporangium aurantiacum NRRL B-8018 full assembly.</title>
        <authorList>
            <person name="Hartkoorn R.C."/>
            <person name="Beaudoing E."/>
            <person name="Hot D."/>
        </authorList>
    </citation>
    <scope>NUCLEOTIDE SEQUENCE</scope>
    <source>
        <strain evidence="4">NRRL B-8018</strain>
    </source>
</reference>
<feature type="domain" description="AB hydrolase-1" evidence="2">
    <location>
        <begin position="29"/>
        <end position="282"/>
    </location>
</feature>
<dbReference type="InterPro" id="IPR050266">
    <property type="entry name" value="AB_hydrolase_sf"/>
</dbReference>
<dbReference type="PANTHER" id="PTHR43798">
    <property type="entry name" value="MONOACYLGLYCEROL LIPASE"/>
    <property type="match status" value="1"/>
</dbReference>
<dbReference type="OrthoDB" id="3294840at2"/>
<dbReference type="InterPro" id="IPR007235">
    <property type="entry name" value="Glyco_trans_28_C"/>
</dbReference>
<dbReference type="SUPFAM" id="SSF53756">
    <property type="entry name" value="UDP-Glycosyltransferase/glycogen phosphorylase"/>
    <property type="match status" value="1"/>
</dbReference>
<dbReference type="RefSeq" id="WP_033360952.1">
    <property type="nucleotide sequence ID" value="NZ_CP073767.1"/>
</dbReference>
<dbReference type="AlphaFoldDB" id="A0A9Q9IQP7"/>
<dbReference type="GO" id="GO:0016758">
    <property type="term" value="F:hexosyltransferase activity"/>
    <property type="evidence" value="ECO:0007669"/>
    <property type="project" value="InterPro"/>
</dbReference>
<evidence type="ECO:0000259" key="3">
    <source>
        <dbReference type="Pfam" id="PF04101"/>
    </source>
</evidence>
<evidence type="ECO:0000256" key="1">
    <source>
        <dbReference type="SAM" id="MobiDB-lite"/>
    </source>
</evidence>
<accession>A0A9Q9IQP7</accession>
<dbReference type="GO" id="GO:0016787">
    <property type="term" value="F:hydrolase activity"/>
    <property type="evidence" value="ECO:0007669"/>
    <property type="project" value="UniProtKB-KW"/>
</dbReference>
<dbReference type="Gene3D" id="3.40.50.2000">
    <property type="entry name" value="Glycogen Phosphorylase B"/>
    <property type="match status" value="1"/>
</dbReference>
<dbReference type="Pfam" id="PF04101">
    <property type="entry name" value="Glyco_tran_28_C"/>
    <property type="match status" value="1"/>
</dbReference>
<evidence type="ECO:0000313" key="4">
    <source>
        <dbReference type="EMBL" id="UWZ57664.1"/>
    </source>
</evidence>
<proteinExistence type="predicted"/>
<dbReference type="SUPFAM" id="SSF53474">
    <property type="entry name" value="alpha/beta-Hydrolases"/>
    <property type="match status" value="1"/>
</dbReference>
<dbReference type="InterPro" id="IPR000073">
    <property type="entry name" value="AB_hydrolase_1"/>
</dbReference>
<sequence>MRARQADAEGWVEHDGVKIHYEVHGEGGPTILLLPTWTLVPKRIWKLQLPYLARHFRVVTYDGPGNGRSDRPLTPRSYGQAAQVAYALAVLDATGTDRAVLVALSRAVNWALELAAEHPTRVHGTVAIGASIALTPPSQARAASGGLDDQPAPDLPPSAVPRLGTDPASHWRKYNRRYWHTHAEDFAWFFMGQCFTEPHSTKQIEDGVGWARQTTGAVLDVESQADRPGRDALEAWCARIAGPLLILHGSADRVVPLERSEALAALTGGELVVIDGGGHIPIARDPVQVNLLVRGFAERFRPPGPARRVWRRWQSGPRRVLYLSSPIGLGHARRDLAIAAGLRELRPDVQIDWLTQDPVTRMLAGAGERVHPASALLANESAHVESESGEHDLHCFEALRRMDEILVANFMVFHDLLTHERYDLVVGDEAWDVDHFLHENPELKRSAYAWLTDFVGFLPMPDGGEREALVAADYNAEMIGHIARYPRLRDRSIFVGDPEDVVDEPFGPDLPRIRDWTVEHYDFAGYVTGATGTTGTDPAARAALRASLGYHDDERVCVVTVGGSGVGGHLLRLVAAAFPEAARRVPGLRMILVAGPRIDPSTVRAAAGLEVLPYVPSLDRHLAACDLAVVQGGLTTCMELTAAGRPFIYVPLRHHFEQQFHVTYRLRRHGAGRRMDYDTLTPDTLATAIAEEIDRPVTYRPVPADGAARAAAMLAELL</sequence>
<organism evidence="4 5">
    <name type="scientific">Dactylosporangium aurantiacum</name>
    <dbReference type="NCBI Taxonomy" id="35754"/>
    <lineage>
        <taxon>Bacteria</taxon>
        <taxon>Bacillati</taxon>
        <taxon>Actinomycetota</taxon>
        <taxon>Actinomycetes</taxon>
        <taxon>Micromonosporales</taxon>
        <taxon>Micromonosporaceae</taxon>
        <taxon>Dactylosporangium</taxon>
    </lineage>
</organism>
<gene>
    <name evidence="4" type="ORF">Daura_16760</name>
</gene>
<evidence type="ECO:0000259" key="2">
    <source>
        <dbReference type="Pfam" id="PF00561"/>
    </source>
</evidence>
<name>A0A9Q9IQP7_9ACTN</name>
<keyword evidence="4" id="KW-0378">Hydrolase</keyword>